<evidence type="ECO:0000259" key="9">
    <source>
        <dbReference type="Pfam" id="PF04998"/>
    </source>
</evidence>
<keyword evidence="2 8" id="KW-0963">Cytoplasm</keyword>
<evidence type="ECO:0000313" key="11">
    <source>
        <dbReference type="Proteomes" id="UP000248161"/>
    </source>
</evidence>
<accession>A0A2V3HT97</accession>
<keyword evidence="3 8" id="KW-0808">Transferase</keyword>
<proteinExistence type="inferred from homology"/>
<dbReference type="GO" id="GO:0005737">
    <property type="term" value="C:cytoplasm"/>
    <property type="evidence" value="ECO:0007669"/>
    <property type="project" value="UniProtKB-SubCell"/>
</dbReference>
<evidence type="ECO:0000256" key="4">
    <source>
        <dbReference type="ARBA" id="ARBA00022695"/>
    </source>
</evidence>
<dbReference type="PANTHER" id="PTHR19376">
    <property type="entry name" value="DNA-DIRECTED RNA POLYMERASE"/>
    <property type="match status" value="1"/>
</dbReference>
<organism evidence="10 11">
    <name type="scientific">Candidatus Thalassarchaeum betae</name>
    <dbReference type="NCBI Taxonomy" id="2599289"/>
    <lineage>
        <taxon>Archaea</taxon>
        <taxon>Methanobacteriati</taxon>
        <taxon>Thermoplasmatota</taxon>
        <taxon>Candidatus Poseidoniia</taxon>
        <taxon>Candidatus Poseidoniales</taxon>
        <taxon>Candidatus Thalassarchaeaceae</taxon>
        <taxon>Candidatus Thalassarchaeum</taxon>
    </lineage>
</organism>
<keyword evidence="4 8" id="KW-0548">Nucleotidyltransferase</keyword>
<comment type="function">
    <text evidence="8">DNA-dependent RNA polymerase (RNAP) catalyzes the transcription of DNA into RNA using the four ribonucleoside triphosphates as substrates. Forms part of the jaw domain.</text>
</comment>
<dbReference type="GO" id="GO:0000428">
    <property type="term" value="C:DNA-directed RNA polymerase complex"/>
    <property type="evidence" value="ECO:0007669"/>
    <property type="project" value="UniProtKB-KW"/>
</dbReference>
<dbReference type="EMBL" id="PSPG01000004">
    <property type="protein sequence ID" value="PXF22029.1"/>
    <property type="molecule type" value="Genomic_DNA"/>
</dbReference>
<comment type="similarity">
    <text evidence="8">Belongs to the RNA polymerase beta' chain family.</text>
</comment>
<evidence type="ECO:0000256" key="7">
    <source>
        <dbReference type="ARBA" id="ARBA00048552"/>
    </source>
</evidence>
<evidence type="ECO:0000256" key="8">
    <source>
        <dbReference type="HAMAP-Rule" id="MF_00411"/>
    </source>
</evidence>
<keyword evidence="1 8" id="KW-0240">DNA-directed RNA polymerase</keyword>
<name>A0A2V3HT97_9ARCH</name>
<dbReference type="InterPro" id="IPR045867">
    <property type="entry name" value="DNA-dir_RpoC_beta_prime"/>
</dbReference>
<dbReference type="Pfam" id="PF04998">
    <property type="entry name" value="RNA_pol_Rpb1_5"/>
    <property type="match status" value="1"/>
</dbReference>
<feature type="domain" description="RNA polymerase Rpb1" evidence="9">
    <location>
        <begin position="111"/>
        <end position="468"/>
    </location>
</feature>
<dbReference type="GO" id="GO:0006351">
    <property type="term" value="P:DNA-templated transcription"/>
    <property type="evidence" value="ECO:0007669"/>
    <property type="project" value="UniProtKB-UniRule"/>
</dbReference>
<reference evidence="10 11" key="1">
    <citation type="journal article" date="2015" name="Nat. Commun.">
        <title>Genomic and transcriptomic evidence for scavenging of diverse organic compounds by widespread deep-sea archaea.</title>
        <authorList>
            <person name="Li M."/>
            <person name="Baker B.J."/>
            <person name="Anantharaman K."/>
            <person name="Jain S."/>
            <person name="Breier J.A."/>
            <person name="Dick G.J."/>
        </authorList>
    </citation>
    <scope>NUCLEOTIDE SEQUENCE [LARGE SCALE GENOMIC DNA]</scope>
    <source>
        <strain evidence="10">Cayman_51_deep</strain>
    </source>
</reference>
<dbReference type="EC" id="2.7.7.6" evidence="8"/>
<dbReference type="SUPFAM" id="SSF64484">
    <property type="entry name" value="beta and beta-prime subunits of DNA dependent RNA-polymerase"/>
    <property type="match status" value="1"/>
</dbReference>
<comment type="catalytic activity">
    <reaction evidence="7 8">
        <text>RNA(n) + a ribonucleoside 5'-triphosphate = RNA(n+1) + diphosphate</text>
        <dbReference type="Rhea" id="RHEA:21248"/>
        <dbReference type="Rhea" id="RHEA-COMP:14527"/>
        <dbReference type="Rhea" id="RHEA-COMP:17342"/>
        <dbReference type="ChEBI" id="CHEBI:33019"/>
        <dbReference type="ChEBI" id="CHEBI:61557"/>
        <dbReference type="ChEBI" id="CHEBI:140395"/>
        <dbReference type="EC" id="2.7.7.6"/>
    </reaction>
</comment>
<evidence type="ECO:0000256" key="1">
    <source>
        <dbReference type="ARBA" id="ARBA00022478"/>
    </source>
</evidence>
<gene>
    <name evidence="8" type="primary">rpo1C</name>
    <name evidence="8" type="synonym">rpoA2</name>
    <name evidence="10" type="ORF">CXX69_02685</name>
</gene>
<comment type="subunit">
    <text evidence="8">Part of the RNA polymerase complex.</text>
</comment>
<dbReference type="InterPro" id="IPR012757">
    <property type="entry name" value="RPO1C"/>
</dbReference>
<comment type="subcellular location">
    <subcellularLocation>
        <location evidence="8">Cytoplasm</location>
    </subcellularLocation>
</comment>
<evidence type="ECO:0000256" key="3">
    <source>
        <dbReference type="ARBA" id="ARBA00022679"/>
    </source>
</evidence>
<keyword evidence="6 8" id="KW-0804">Transcription</keyword>
<dbReference type="Gene3D" id="1.10.150.390">
    <property type="match status" value="1"/>
</dbReference>
<dbReference type="Proteomes" id="UP000248161">
    <property type="component" value="Unassembled WGS sequence"/>
</dbReference>
<evidence type="ECO:0000256" key="6">
    <source>
        <dbReference type="ARBA" id="ARBA00023163"/>
    </source>
</evidence>
<dbReference type="AlphaFoldDB" id="A0A2V3HT97"/>
<dbReference type="InterPro" id="IPR007081">
    <property type="entry name" value="RNA_pol_Rpb1_5"/>
</dbReference>
<dbReference type="GO" id="GO:0003899">
    <property type="term" value="F:DNA-directed RNA polymerase activity"/>
    <property type="evidence" value="ECO:0007669"/>
    <property type="project" value="UniProtKB-UniRule"/>
</dbReference>
<evidence type="ECO:0000256" key="5">
    <source>
        <dbReference type="ARBA" id="ARBA00023125"/>
    </source>
</evidence>
<dbReference type="GO" id="GO:0003677">
    <property type="term" value="F:DNA binding"/>
    <property type="evidence" value="ECO:0007669"/>
    <property type="project" value="UniProtKB-UniRule"/>
</dbReference>
<evidence type="ECO:0000256" key="2">
    <source>
        <dbReference type="ARBA" id="ARBA00022490"/>
    </source>
</evidence>
<sequence>MVVKSATKKKLMDLGIAEEYSHKLADDRKWDDVKILTSGQIAQICGIDSGSAQEIHRVMETSTKPSRAAAQAEKTIVRRRAVSRRRKKKSLPLQDYDPDAKMKQILRDVDTDDEIYQQLRELSIGMNINLTPRMIGDLVDGVRARGIKKLTKPKARKVIESTWSALSSARADPHEAVGITTAQSIGEPGTQMTMRTFHYAGVATVNVTQGLPRVIEIVDARKVPKTPTMLIYLEELDSKGKPLNTNEKAVLKIAAGVEMTTTLDIAKIDVEITQRHISLHLIVSNLRRKGMTGAEVRDKLSRALRLHIQADNEDRPKVLKIIPGVTKEEDLASLANDPPTYTALLQLEDKIKKLRLKGLPDVVRANVQGPSRETGEYYISTIGSNLAKVSEFAGVDRSRTYTNNITEINGYLGIEAARQAIINEMSDTLEGAGLEVDIRHLLTVSDVMTSEGAVRAIGRHGVSGTKHSILARSAFEVTVTHLLQAGVIGERDELRGVTENIIVGQPVALGTGSVDLFYIPENV</sequence>
<comment type="caution">
    <text evidence="10">The sequence shown here is derived from an EMBL/GenBank/DDBJ whole genome shotgun (WGS) entry which is preliminary data.</text>
</comment>
<dbReference type="HAMAP" id="MF_00411">
    <property type="entry name" value="RNApol_arch_Rpo1C"/>
    <property type="match status" value="1"/>
</dbReference>
<evidence type="ECO:0000313" key="10">
    <source>
        <dbReference type="EMBL" id="PXF22029.1"/>
    </source>
</evidence>
<dbReference type="PANTHER" id="PTHR19376:SF32">
    <property type="entry name" value="DNA-DIRECTED RNA POLYMERASE III SUBUNIT RPC1"/>
    <property type="match status" value="1"/>
</dbReference>
<protein>
    <recommendedName>
        <fullName evidence="8">DNA-directed RNA polymerase subunit Rpo1C</fullName>
        <ecNumber evidence="8">2.7.7.6</ecNumber>
    </recommendedName>
    <alternativeName>
        <fullName evidence="8">DNA-directed RNA polymerase subunit A''</fullName>
    </alternativeName>
</protein>
<keyword evidence="5 8" id="KW-0238">DNA-binding</keyword>